<evidence type="ECO:0000313" key="3">
    <source>
        <dbReference type="EMBL" id="KAG2177332.1"/>
    </source>
</evidence>
<sequence length="359" mass="39963">MVDSKIGQKRAKPNRTYDNKHRSGPAYDAKRRVTEKTDFVKELQQSYSTAKKNVLRPRKYTVSIAIPAGILDTAPTQELKTVLAGQIGRVLALYNVDEVIIYDEKARNSFSGENSGHVGNGPSNLFLARVLQYLETPQYLRKALVPISKDLKFAALLSPLDSPHHPQLEEKTKYREGVTVSKPVKEGRGSWVDVGLRSHVQIDRVLKPRVRVTVEMSEDGNQNAKTVSPKTPREELGLYWGYTIRLAGSFSRVLTESPHKDGYDLTVGVSDRDSKPLSEQESKLKPFSHMLIAFGGPHGGLQNAIDADEDLQCNGEDAEELFDVFLNPLAIAGSRTIRTEEALHMVMTSLQPRIDSQGQ</sequence>
<gene>
    <name evidence="3" type="ORF">INT43_007989</name>
</gene>
<organism evidence="3 4">
    <name type="scientific">Mortierella isabellina</name>
    <name type="common">Filamentous fungus</name>
    <name type="synonym">Umbelopsis isabellina</name>
    <dbReference type="NCBI Taxonomy" id="91625"/>
    <lineage>
        <taxon>Eukaryota</taxon>
        <taxon>Fungi</taxon>
        <taxon>Fungi incertae sedis</taxon>
        <taxon>Mucoromycota</taxon>
        <taxon>Mucoromycotina</taxon>
        <taxon>Umbelopsidomycetes</taxon>
        <taxon>Umbelopsidales</taxon>
        <taxon>Umbelopsidaceae</taxon>
        <taxon>Umbelopsis</taxon>
    </lineage>
</organism>
<evidence type="ECO:0008006" key="5">
    <source>
        <dbReference type="Google" id="ProtNLM"/>
    </source>
</evidence>
<evidence type="ECO:0000256" key="1">
    <source>
        <dbReference type="ARBA" id="ARBA00009841"/>
    </source>
</evidence>
<dbReference type="Proteomes" id="UP000654370">
    <property type="component" value="Unassembled WGS sequence"/>
</dbReference>
<dbReference type="InterPro" id="IPR003750">
    <property type="entry name" value="Put_MeTrfase-C9orf114-like"/>
</dbReference>
<dbReference type="Gene3D" id="3.40.1280.10">
    <property type="match status" value="1"/>
</dbReference>
<dbReference type="PANTHER" id="PTHR12150">
    <property type="entry name" value="CLASS IV SAM-BINDING METHYLTRANSFERASE-RELATED"/>
    <property type="match status" value="1"/>
</dbReference>
<dbReference type="InterPro" id="IPR029028">
    <property type="entry name" value="Alpha/beta_knot_MTases"/>
</dbReference>
<dbReference type="InterPro" id="IPR012340">
    <property type="entry name" value="NA-bd_OB-fold"/>
</dbReference>
<feature type="region of interest" description="Disordered" evidence="2">
    <location>
        <begin position="1"/>
        <end position="30"/>
    </location>
</feature>
<dbReference type="SUPFAM" id="SSF50249">
    <property type="entry name" value="Nucleic acid-binding proteins"/>
    <property type="match status" value="1"/>
</dbReference>
<accession>A0A8H7PNJ9</accession>
<dbReference type="PANTHER" id="PTHR12150:SF13">
    <property type="entry name" value="METHYLTRANSFERASE C9ORF114-RELATED"/>
    <property type="match status" value="1"/>
</dbReference>
<comment type="similarity">
    <text evidence="1">Belongs to the class IV-like SAM-binding methyltransferase superfamily.</text>
</comment>
<dbReference type="SUPFAM" id="SSF75217">
    <property type="entry name" value="alpha/beta knot"/>
    <property type="match status" value="1"/>
</dbReference>
<protein>
    <recommendedName>
        <fullName evidence="5">DUF171-domain-containing protein</fullName>
    </recommendedName>
</protein>
<dbReference type="Gene3D" id="2.40.50.140">
    <property type="entry name" value="Nucleic acid-binding proteins"/>
    <property type="match status" value="1"/>
</dbReference>
<proteinExistence type="inferred from homology"/>
<dbReference type="CDD" id="cd18086">
    <property type="entry name" value="HsC9orf114-like"/>
    <property type="match status" value="1"/>
</dbReference>
<keyword evidence="4" id="KW-1185">Reference proteome</keyword>
<name>A0A8H7PNJ9_MORIS</name>
<dbReference type="EMBL" id="JAEPQZ010000009">
    <property type="protein sequence ID" value="KAG2177332.1"/>
    <property type="molecule type" value="Genomic_DNA"/>
</dbReference>
<reference evidence="3" key="1">
    <citation type="submission" date="2020-12" db="EMBL/GenBank/DDBJ databases">
        <title>Metabolic potential, ecology and presence of endohyphal bacteria is reflected in genomic diversity of Mucoromycotina.</title>
        <authorList>
            <person name="Muszewska A."/>
            <person name="Okrasinska A."/>
            <person name="Steczkiewicz K."/>
            <person name="Drgas O."/>
            <person name="Orlowska M."/>
            <person name="Perlinska-Lenart U."/>
            <person name="Aleksandrzak-Piekarczyk T."/>
            <person name="Szatraj K."/>
            <person name="Zielenkiewicz U."/>
            <person name="Pilsyk S."/>
            <person name="Malc E."/>
            <person name="Mieczkowski P."/>
            <person name="Kruszewska J.S."/>
            <person name="Biernat P."/>
            <person name="Pawlowska J."/>
        </authorList>
    </citation>
    <scope>NUCLEOTIDE SEQUENCE</scope>
    <source>
        <strain evidence="3">WA0000067209</strain>
    </source>
</reference>
<dbReference type="OrthoDB" id="361029at2759"/>
<dbReference type="AlphaFoldDB" id="A0A8H7PNJ9"/>
<evidence type="ECO:0000256" key="2">
    <source>
        <dbReference type="SAM" id="MobiDB-lite"/>
    </source>
</evidence>
<dbReference type="InterPro" id="IPR029026">
    <property type="entry name" value="tRNA_m1G_MTases_N"/>
</dbReference>
<comment type="caution">
    <text evidence="3">The sequence shown here is derived from an EMBL/GenBank/DDBJ whole genome shotgun (WGS) entry which is preliminary data.</text>
</comment>
<dbReference type="Pfam" id="PF02598">
    <property type="entry name" value="Methyltrn_RNA_3"/>
    <property type="match status" value="1"/>
</dbReference>
<evidence type="ECO:0000313" key="4">
    <source>
        <dbReference type="Proteomes" id="UP000654370"/>
    </source>
</evidence>